<evidence type="ECO:0000313" key="1">
    <source>
        <dbReference type="EMBL" id="KAK2964456.1"/>
    </source>
</evidence>
<dbReference type="Proteomes" id="UP001281761">
    <property type="component" value="Unassembled WGS sequence"/>
</dbReference>
<sequence length="222" mass="25288">MFHFSTVSGTDMRDFAPRPLKVIIYEDSKGFPLFESSPFDFPELMTSSYAAGRVWYLALNLYNFAVSVDVEVPKNDREVLRVVFGLQETKKAGSSQTDLYKFGEVHSPSLAGRECIGMVCTRRNTSNLCIKCFTLHDNAMCSADMINRIHSFNNAVIDRFMKELEDDLPNYVSRIKDFSETDPASLESIKEETFHRYSPFLDEDVSIYNQSLDLSSKPKAHS</sequence>
<comment type="caution">
    <text evidence="1">The sequence shown here is derived from an EMBL/GenBank/DDBJ whole genome shotgun (WGS) entry which is preliminary data.</text>
</comment>
<accession>A0ABQ9YL21</accession>
<name>A0ABQ9YL21_9EUKA</name>
<keyword evidence="2" id="KW-1185">Reference proteome</keyword>
<evidence type="ECO:0000313" key="2">
    <source>
        <dbReference type="Proteomes" id="UP001281761"/>
    </source>
</evidence>
<protein>
    <submittedName>
        <fullName evidence="1">Uncharacterized protein</fullName>
    </submittedName>
</protein>
<dbReference type="EMBL" id="JARBJD010000002">
    <property type="protein sequence ID" value="KAK2964456.1"/>
    <property type="molecule type" value="Genomic_DNA"/>
</dbReference>
<organism evidence="1 2">
    <name type="scientific">Blattamonas nauphoetae</name>
    <dbReference type="NCBI Taxonomy" id="2049346"/>
    <lineage>
        <taxon>Eukaryota</taxon>
        <taxon>Metamonada</taxon>
        <taxon>Preaxostyla</taxon>
        <taxon>Oxymonadida</taxon>
        <taxon>Blattamonas</taxon>
    </lineage>
</organism>
<gene>
    <name evidence="1" type="ORF">BLNAU_372</name>
</gene>
<reference evidence="1 2" key="1">
    <citation type="journal article" date="2022" name="bioRxiv">
        <title>Genomics of Preaxostyla Flagellates Illuminates Evolutionary Transitions and the Path Towards Mitochondrial Loss.</title>
        <authorList>
            <person name="Novak L.V.F."/>
            <person name="Treitli S.C."/>
            <person name="Pyrih J."/>
            <person name="Halakuc P."/>
            <person name="Pipaliya S.V."/>
            <person name="Vacek V."/>
            <person name="Brzon O."/>
            <person name="Soukal P."/>
            <person name="Eme L."/>
            <person name="Dacks J.B."/>
            <person name="Karnkowska A."/>
            <person name="Elias M."/>
            <person name="Hampl V."/>
        </authorList>
    </citation>
    <scope>NUCLEOTIDE SEQUENCE [LARGE SCALE GENOMIC DNA]</scope>
    <source>
        <strain evidence="1">NAU3</strain>
        <tissue evidence="1">Gut</tissue>
    </source>
</reference>
<proteinExistence type="predicted"/>